<sequence length="414" mass="42886">MTDWTPAWTRAEGARRVRELFAAHVGGEPDGVWSAPGRANLIGEHTDYSGGLSVPFALPHRTYLALRRRDDDVVRLVSAQEPGTVWEARLADLRSVADGPVEGAPTGWGTYVAGVAWALAQDGHEVTGFEAVVDSCVPYGAGLSSSAALESATAVALDDVLGLGLGGTDEGRKALAAACVRAENEIAGAATGGMDQAASLRCQEDHAILLDSADHSVRQVPMDLGDHALLVIDTRAPHSLVDGQYAARRAMCEEAAVALGIDYLGLLGPDDLDDALARVATAPTLGDPERREVVARRVRHVVTENARVRQTTSLLADGRVPEVGAVLSAAHASLRDDFEVSCRELDVAVDAAVAAGALGGRMVGGGFGGSALALVRTPDAERIADDVARAFADADLTAPGFLLATASAPAGRDA</sequence>
<evidence type="ECO:0000256" key="8">
    <source>
        <dbReference type="ARBA" id="ARBA00023144"/>
    </source>
</evidence>
<keyword evidence="8" id="KW-0299">Galactose metabolism</keyword>
<dbReference type="PIRSF" id="PIRSF000530">
    <property type="entry name" value="Galactokinase"/>
    <property type="match status" value="1"/>
</dbReference>
<keyword evidence="15" id="KW-1185">Reference proteome</keyword>
<dbReference type="PROSITE" id="PS00627">
    <property type="entry name" value="GHMP_KINASES_ATP"/>
    <property type="match status" value="1"/>
</dbReference>
<dbReference type="STRING" id="285351.SAMN04488035_0197"/>
<keyword evidence="6" id="KW-0067">ATP-binding</keyword>
<evidence type="ECO:0000256" key="4">
    <source>
        <dbReference type="ARBA" id="ARBA00022741"/>
    </source>
</evidence>
<dbReference type="GO" id="GO:0006012">
    <property type="term" value="P:galactose metabolic process"/>
    <property type="evidence" value="ECO:0007669"/>
    <property type="project" value="UniProtKB-UniRule"/>
</dbReference>
<dbReference type="InterPro" id="IPR036554">
    <property type="entry name" value="GHMP_kinase_C_sf"/>
</dbReference>
<dbReference type="PANTHER" id="PTHR10457:SF7">
    <property type="entry name" value="GALACTOKINASE-RELATED"/>
    <property type="match status" value="1"/>
</dbReference>
<dbReference type="EC" id="2.7.1.6" evidence="10"/>
<dbReference type="AlphaFoldDB" id="A0A1I2CN56"/>
<dbReference type="GO" id="GO:0005829">
    <property type="term" value="C:cytosol"/>
    <property type="evidence" value="ECO:0007669"/>
    <property type="project" value="TreeGrafter"/>
</dbReference>
<dbReference type="InterPro" id="IPR006203">
    <property type="entry name" value="GHMP_knse_ATP-bd_CS"/>
</dbReference>
<gene>
    <name evidence="14" type="ORF">SAMN04488035_0197</name>
</gene>
<organism evidence="14 15">
    <name type="scientific">Flavimobilis marinus</name>
    <dbReference type="NCBI Taxonomy" id="285351"/>
    <lineage>
        <taxon>Bacteria</taxon>
        <taxon>Bacillati</taxon>
        <taxon>Actinomycetota</taxon>
        <taxon>Actinomycetes</taxon>
        <taxon>Micrococcales</taxon>
        <taxon>Jonesiaceae</taxon>
        <taxon>Flavimobilis</taxon>
    </lineage>
</organism>
<evidence type="ECO:0000256" key="5">
    <source>
        <dbReference type="ARBA" id="ARBA00022777"/>
    </source>
</evidence>
<dbReference type="PRINTS" id="PR00959">
    <property type="entry name" value="MEVGALKINASE"/>
</dbReference>
<evidence type="ECO:0000256" key="10">
    <source>
        <dbReference type="NCBIfam" id="TIGR00131"/>
    </source>
</evidence>
<dbReference type="GO" id="GO:0046872">
    <property type="term" value="F:metal ion binding"/>
    <property type="evidence" value="ECO:0007669"/>
    <property type="project" value="UniProtKB-KW"/>
</dbReference>
<evidence type="ECO:0000256" key="7">
    <source>
        <dbReference type="ARBA" id="ARBA00022842"/>
    </source>
</evidence>
<keyword evidence="7" id="KW-0460">Magnesium</keyword>
<dbReference type="InterPro" id="IPR020568">
    <property type="entry name" value="Ribosomal_Su5_D2-typ_SF"/>
</dbReference>
<keyword evidence="3" id="KW-0479">Metal-binding</keyword>
<accession>A0A1I2CN56</accession>
<dbReference type="RefSeq" id="WP_093374246.1">
    <property type="nucleotide sequence ID" value="NZ_BNAN01000001.1"/>
</dbReference>
<feature type="domain" description="GHMP kinase N-terminal" evidence="11">
    <location>
        <begin position="111"/>
        <end position="200"/>
    </location>
</feature>
<evidence type="ECO:0000259" key="12">
    <source>
        <dbReference type="Pfam" id="PF08544"/>
    </source>
</evidence>
<keyword evidence="5 14" id="KW-0418">Kinase</keyword>
<keyword evidence="9" id="KW-0119">Carbohydrate metabolism</keyword>
<evidence type="ECO:0000259" key="11">
    <source>
        <dbReference type="Pfam" id="PF00288"/>
    </source>
</evidence>
<reference evidence="15" key="1">
    <citation type="submission" date="2016-10" db="EMBL/GenBank/DDBJ databases">
        <authorList>
            <person name="Varghese N."/>
            <person name="Submissions S."/>
        </authorList>
    </citation>
    <scope>NUCLEOTIDE SEQUENCE [LARGE SCALE GENOMIC DNA]</scope>
    <source>
        <strain evidence="15">DSM 19083</strain>
    </source>
</reference>
<proteinExistence type="inferred from homology"/>
<dbReference type="GO" id="GO:0005524">
    <property type="term" value="F:ATP binding"/>
    <property type="evidence" value="ECO:0007669"/>
    <property type="project" value="UniProtKB-UniRule"/>
</dbReference>
<dbReference type="Gene3D" id="3.30.70.890">
    <property type="entry name" value="GHMP kinase, C-terminal domain"/>
    <property type="match status" value="1"/>
</dbReference>
<evidence type="ECO:0000256" key="1">
    <source>
        <dbReference type="ARBA" id="ARBA00006566"/>
    </source>
</evidence>
<dbReference type="OrthoDB" id="250531at2"/>
<dbReference type="InterPro" id="IPR006204">
    <property type="entry name" value="GHMP_kinase_N_dom"/>
</dbReference>
<dbReference type="InterPro" id="IPR014721">
    <property type="entry name" value="Ribsml_uS5_D2-typ_fold_subgr"/>
</dbReference>
<dbReference type="InterPro" id="IPR019539">
    <property type="entry name" value="GalKase_N"/>
</dbReference>
<dbReference type="InterPro" id="IPR006206">
    <property type="entry name" value="Mevalonate/galactokinase"/>
</dbReference>
<dbReference type="Proteomes" id="UP000198520">
    <property type="component" value="Unassembled WGS sequence"/>
</dbReference>
<dbReference type="PROSITE" id="PS00106">
    <property type="entry name" value="GALACTOKINASE"/>
    <property type="match status" value="1"/>
</dbReference>
<dbReference type="NCBIfam" id="TIGR00131">
    <property type="entry name" value="gal_kin"/>
    <property type="match status" value="1"/>
</dbReference>
<dbReference type="InterPro" id="IPR013750">
    <property type="entry name" value="GHMP_kinase_C_dom"/>
</dbReference>
<dbReference type="Gene3D" id="3.30.230.10">
    <property type="match status" value="1"/>
</dbReference>
<dbReference type="EMBL" id="FONZ01000001">
    <property type="protein sequence ID" value="SFE69751.1"/>
    <property type="molecule type" value="Genomic_DNA"/>
</dbReference>
<evidence type="ECO:0000313" key="14">
    <source>
        <dbReference type="EMBL" id="SFE69751.1"/>
    </source>
</evidence>
<dbReference type="SUPFAM" id="SSF55060">
    <property type="entry name" value="GHMP Kinase, C-terminal domain"/>
    <property type="match status" value="1"/>
</dbReference>
<evidence type="ECO:0000259" key="13">
    <source>
        <dbReference type="Pfam" id="PF10509"/>
    </source>
</evidence>
<dbReference type="Pfam" id="PF08544">
    <property type="entry name" value="GHMP_kinases_C"/>
    <property type="match status" value="1"/>
</dbReference>
<evidence type="ECO:0000256" key="6">
    <source>
        <dbReference type="ARBA" id="ARBA00022840"/>
    </source>
</evidence>
<evidence type="ECO:0000256" key="3">
    <source>
        <dbReference type="ARBA" id="ARBA00022723"/>
    </source>
</evidence>
<comment type="similarity">
    <text evidence="1">Belongs to the GHMP kinase family. GalK subfamily.</text>
</comment>
<dbReference type="Pfam" id="PF10509">
    <property type="entry name" value="GalKase_gal_bdg"/>
    <property type="match status" value="1"/>
</dbReference>
<evidence type="ECO:0000256" key="9">
    <source>
        <dbReference type="ARBA" id="ARBA00023277"/>
    </source>
</evidence>
<dbReference type="InterPro" id="IPR019741">
    <property type="entry name" value="Galactokinase_CS"/>
</dbReference>
<dbReference type="SUPFAM" id="SSF54211">
    <property type="entry name" value="Ribosomal protein S5 domain 2-like"/>
    <property type="match status" value="1"/>
</dbReference>
<keyword evidence="4" id="KW-0547">Nucleotide-binding</keyword>
<keyword evidence="2" id="KW-0808">Transferase</keyword>
<dbReference type="Pfam" id="PF00288">
    <property type="entry name" value="GHMP_kinases_N"/>
    <property type="match status" value="1"/>
</dbReference>
<dbReference type="PANTHER" id="PTHR10457">
    <property type="entry name" value="MEVALONATE KINASE/GALACTOKINASE"/>
    <property type="match status" value="1"/>
</dbReference>
<dbReference type="PRINTS" id="PR00473">
    <property type="entry name" value="GALCTOKINASE"/>
</dbReference>
<evidence type="ECO:0000256" key="2">
    <source>
        <dbReference type="ARBA" id="ARBA00022679"/>
    </source>
</evidence>
<feature type="domain" description="GHMP kinase C-terminal" evidence="12">
    <location>
        <begin position="314"/>
        <end position="392"/>
    </location>
</feature>
<name>A0A1I2CN56_9MICO</name>
<feature type="domain" description="Galactokinase N-terminal" evidence="13">
    <location>
        <begin position="19"/>
        <end position="68"/>
    </location>
</feature>
<dbReference type="FunFam" id="3.30.70.890:FF:000001">
    <property type="entry name" value="Galactokinase"/>
    <property type="match status" value="1"/>
</dbReference>
<dbReference type="InterPro" id="IPR000705">
    <property type="entry name" value="Galactokinase"/>
</dbReference>
<evidence type="ECO:0000313" key="15">
    <source>
        <dbReference type="Proteomes" id="UP000198520"/>
    </source>
</evidence>
<dbReference type="GO" id="GO:0004335">
    <property type="term" value="F:galactokinase activity"/>
    <property type="evidence" value="ECO:0007669"/>
    <property type="project" value="UniProtKB-UniRule"/>
</dbReference>
<protein>
    <recommendedName>
        <fullName evidence="10">Galactokinase</fullName>
        <ecNumber evidence="10">2.7.1.6</ecNumber>
    </recommendedName>
</protein>